<dbReference type="EMBL" id="BOMW01000063">
    <property type="protein sequence ID" value="GIF08441.1"/>
    <property type="molecule type" value="Genomic_DNA"/>
</dbReference>
<keyword evidence="2" id="KW-1185">Reference proteome</keyword>
<accession>A0A919NC78</accession>
<reference evidence="1" key="1">
    <citation type="submission" date="2021-01" db="EMBL/GenBank/DDBJ databases">
        <title>Whole genome shotgun sequence of Actinoplanes siamensis NBRC 109076.</title>
        <authorList>
            <person name="Komaki H."/>
            <person name="Tamura T."/>
        </authorList>
    </citation>
    <scope>NUCLEOTIDE SEQUENCE</scope>
    <source>
        <strain evidence="1">NBRC 109076</strain>
    </source>
</reference>
<dbReference type="AlphaFoldDB" id="A0A919NC78"/>
<comment type="caution">
    <text evidence="1">The sequence shown here is derived from an EMBL/GenBank/DDBJ whole genome shotgun (WGS) entry which is preliminary data.</text>
</comment>
<evidence type="ECO:0000313" key="1">
    <source>
        <dbReference type="EMBL" id="GIF08441.1"/>
    </source>
</evidence>
<proteinExistence type="predicted"/>
<dbReference type="RefSeq" id="WP_203683800.1">
    <property type="nucleotide sequence ID" value="NZ_BOMW01000063.1"/>
</dbReference>
<protein>
    <submittedName>
        <fullName evidence="1">Uncharacterized protein</fullName>
    </submittedName>
</protein>
<name>A0A919NC78_9ACTN</name>
<organism evidence="1 2">
    <name type="scientific">Actinoplanes siamensis</name>
    <dbReference type="NCBI Taxonomy" id="1223317"/>
    <lineage>
        <taxon>Bacteria</taxon>
        <taxon>Bacillati</taxon>
        <taxon>Actinomycetota</taxon>
        <taxon>Actinomycetes</taxon>
        <taxon>Micromonosporales</taxon>
        <taxon>Micromonosporaceae</taxon>
        <taxon>Actinoplanes</taxon>
    </lineage>
</organism>
<dbReference type="Proteomes" id="UP000629619">
    <property type="component" value="Unassembled WGS sequence"/>
</dbReference>
<evidence type="ECO:0000313" key="2">
    <source>
        <dbReference type="Proteomes" id="UP000629619"/>
    </source>
</evidence>
<sequence>MPIHRQCRDAAAAEGVAELRELPAGTVLCVRTSKEATARLTVKKIDKTQQSVTFDATVWGE</sequence>
<gene>
    <name evidence="1" type="ORF">Asi03nite_59790</name>
</gene>